<sequence length="124" mass="13257">ELPGEALPEPPEAPDWYLSPQGAPDTGAYERLTGMLRPSRAPGRKSSTMESTLLDLCAFSPAARALRAAMDLVIARANGGNRRSAAYRMMYSSAADASLSGMQINGGIRGPWLRLLLRLAKLGL</sequence>
<evidence type="ECO:0000313" key="2">
    <source>
        <dbReference type="EMBL" id="HIR55168.1"/>
    </source>
</evidence>
<feature type="region of interest" description="Disordered" evidence="1">
    <location>
        <begin position="1"/>
        <end position="29"/>
    </location>
</feature>
<protein>
    <submittedName>
        <fullName evidence="2">Uncharacterized protein</fullName>
    </submittedName>
</protein>
<dbReference type="AlphaFoldDB" id="A0A9D1DLV7"/>
<reference evidence="2" key="1">
    <citation type="submission" date="2020-10" db="EMBL/GenBank/DDBJ databases">
        <authorList>
            <person name="Gilroy R."/>
        </authorList>
    </citation>
    <scope>NUCLEOTIDE SEQUENCE</scope>
    <source>
        <strain evidence="2">ChiGjej3B3-7149</strain>
    </source>
</reference>
<dbReference type="EMBL" id="DVHH01000153">
    <property type="protein sequence ID" value="HIR55168.1"/>
    <property type="molecule type" value="Genomic_DNA"/>
</dbReference>
<accession>A0A9D1DLV7</accession>
<dbReference type="Proteomes" id="UP000824238">
    <property type="component" value="Unassembled WGS sequence"/>
</dbReference>
<proteinExistence type="predicted"/>
<comment type="caution">
    <text evidence="2">The sequence shown here is derived from an EMBL/GenBank/DDBJ whole genome shotgun (WGS) entry which is preliminary data.</text>
</comment>
<gene>
    <name evidence="2" type="ORF">IAD36_06220</name>
</gene>
<name>A0A9D1DLV7_9FIRM</name>
<organism evidence="2 3">
    <name type="scientific">Candidatus Scatomorpha intestinigallinarum</name>
    <dbReference type="NCBI Taxonomy" id="2840923"/>
    <lineage>
        <taxon>Bacteria</taxon>
        <taxon>Bacillati</taxon>
        <taxon>Bacillota</taxon>
        <taxon>Clostridia</taxon>
        <taxon>Eubacteriales</taxon>
        <taxon>Candidatus Scatomorpha</taxon>
    </lineage>
</organism>
<feature type="non-terminal residue" evidence="2">
    <location>
        <position position="1"/>
    </location>
</feature>
<evidence type="ECO:0000313" key="3">
    <source>
        <dbReference type="Proteomes" id="UP000824238"/>
    </source>
</evidence>
<reference evidence="2" key="2">
    <citation type="journal article" date="2021" name="PeerJ">
        <title>Extensive microbial diversity within the chicken gut microbiome revealed by metagenomics and culture.</title>
        <authorList>
            <person name="Gilroy R."/>
            <person name="Ravi A."/>
            <person name="Getino M."/>
            <person name="Pursley I."/>
            <person name="Horton D.L."/>
            <person name="Alikhan N.F."/>
            <person name="Baker D."/>
            <person name="Gharbi K."/>
            <person name="Hall N."/>
            <person name="Watson M."/>
            <person name="Adriaenssens E.M."/>
            <person name="Foster-Nyarko E."/>
            <person name="Jarju S."/>
            <person name="Secka A."/>
            <person name="Antonio M."/>
            <person name="Oren A."/>
            <person name="Chaudhuri R.R."/>
            <person name="La Ragione R."/>
            <person name="Hildebrand F."/>
            <person name="Pallen M.J."/>
        </authorList>
    </citation>
    <scope>NUCLEOTIDE SEQUENCE</scope>
    <source>
        <strain evidence="2">ChiGjej3B3-7149</strain>
    </source>
</reference>
<evidence type="ECO:0000256" key="1">
    <source>
        <dbReference type="SAM" id="MobiDB-lite"/>
    </source>
</evidence>